<dbReference type="PRINTS" id="PR00380">
    <property type="entry name" value="KINESINHEAVY"/>
</dbReference>
<dbReference type="PANTHER" id="PTHR47969:SF15">
    <property type="entry name" value="CHROMOSOME-ASSOCIATED KINESIN KIF4A-RELATED"/>
    <property type="match status" value="1"/>
</dbReference>
<proteinExistence type="inferred from homology"/>
<evidence type="ECO:0000256" key="8">
    <source>
        <dbReference type="RuleBase" id="RU000394"/>
    </source>
</evidence>
<comment type="subcellular location">
    <subcellularLocation>
        <location evidence="1">Cytoplasm</location>
    </subcellularLocation>
</comment>
<protein>
    <recommendedName>
        <fullName evidence="8">Kinesin-like protein</fullName>
    </recommendedName>
</protein>
<dbReference type="InterPro" id="IPR027417">
    <property type="entry name" value="P-loop_NTPase"/>
</dbReference>
<organism evidence="12 13">
    <name type="scientific">Tetradesmus obliquus</name>
    <name type="common">Green alga</name>
    <name type="synonym">Acutodesmus obliquus</name>
    <dbReference type="NCBI Taxonomy" id="3088"/>
    <lineage>
        <taxon>Eukaryota</taxon>
        <taxon>Viridiplantae</taxon>
        <taxon>Chlorophyta</taxon>
        <taxon>core chlorophytes</taxon>
        <taxon>Chlorophyceae</taxon>
        <taxon>CS clade</taxon>
        <taxon>Sphaeropleales</taxon>
        <taxon>Scenedesmaceae</taxon>
        <taxon>Tetradesmus</taxon>
    </lineage>
</organism>
<accession>A0ABY8U3D4</accession>
<keyword evidence="8" id="KW-0493">Microtubule</keyword>
<dbReference type="PANTHER" id="PTHR47969">
    <property type="entry name" value="CHROMOSOME-ASSOCIATED KINESIN KIF4A-RELATED"/>
    <property type="match status" value="1"/>
</dbReference>
<evidence type="ECO:0000256" key="3">
    <source>
        <dbReference type="ARBA" id="ARBA00022741"/>
    </source>
</evidence>
<feature type="compositionally biased region" description="Low complexity" evidence="10">
    <location>
        <begin position="784"/>
        <end position="803"/>
    </location>
</feature>
<keyword evidence="4 7" id="KW-0067">ATP-binding</keyword>
<dbReference type="SMART" id="SM00129">
    <property type="entry name" value="KISc"/>
    <property type="match status" value="1"/>
</dbReference>
<evidence type="ECO:0000256" key="7">
    <source>
        <dbReference type="PROSITE-ProRule" id="PRU00283"/>
    </source>
</evidence>
<dbReference type="SUPFAM" id="SSF52540">
    <property type="entry name" value="P-loop containing nucleoside triphosphate hydrolases"/>
    <property type="match status" value="1"/>
</dbReference>
<evidence type="ECO:0000259" key="11">
    <source>
        <dbReference type="PROSITE" id="PS50067"/>
    </source>
</evidence>
<evidence type="ECO:0000256" key="5">
    <source>
        <dbReference type="ARBA" id="ARBA00023054"/>
    </source>
</evidence>
<keyword evidence="2" id="KW-0963">Cytoplasm</keyword>
<gene>
    <name evidence="12" type="ORF">OEZ85_002971</name>
</gene>
<keyword evidence="13" id="KW-1185">Reference proteome</keyword>
<feature type="domain" description="Kinesin motor" evidence="11">
    <location>
        <begin position="12"/>
        <end position="406"/>
    </location>
</feature>
<dbReference type="Pfam" id="PF00225">
    <property type="entry name" value="Kinesin"/>
    <property type="match status" value="1"/>
</dbReference>
<feature type="compositionally biased region" description="Low complexity" evidence="10">
    <location>
        <begin position="811"/>
        <end position="821"/>
    </location>
</feature>
<dbReference type="Proteomes" id="UP001244341">
    <property type="component" value="Chromosome 5b"/>
</dbReference>
<feature type="coiled-coil region" evidence="9">
    <location>
        <begin position="442"/>
        <end position="484"/>
    </location>
</feature>
<dbReference type="Gene3D" id="3.40.850.10">
    <property type="entry name" value="Kinesin motor domain"/>
    <property type="match status" value="1"/>
</dbReference>
<evidence type="ECO:0000256" key="2">
    <source>
        <dbReference type="ARBA" id="ARBA00022490"/>
    </source>
</evidence>
<evidence type="ECO:0000256" key="1">
    <source>
        <dbReference type="ARBA" id="ARBA00004496"/>
    </source>
</evidence>
<dbReference type="EMBL" id="CP126212">
    <property type="protein sequence ID" value="WIA14446.1"/>
    <property type="molecule type" value="Genomic_DNA"/>
</dbReference>
<dbReference type="PROSITE" id="PS50067">
    <property type="entry name" value="KINESIN_MOTOR_2"/>
    <property type="match status" value="1"/>
</dbReference>
<keyword evidence="3 7" id="KW-0547">Nucleotide-binding</keyword>
<feature type="region of interest" description="Disordered" evidence="10">
    <location>
        <begin position="522"/>
        <end position="609"/>
    </location>
</feature>
<evidence type="ECO:0000313" key="13">
    <source>
        <dbReference type="Proteomes" id="UP001244341"/>
    </source>
</evidence>
<evidence type="ECO:0000256" key="4">
    <source>
        <dbReference type="ARBA" id="ARBA00022840"/>
    </source>
</evidence>
<dbReference type="InterPro" id="IPR036961">
    <property type="entry name" value="Kinesin_motor_dom_sf"/>
</dbReference>
<reference evidence="12 13" key="1">
    <citation type="submission" date="2023-05" db="EMBL/GenBank/DDBJ databases">
        <title>A 100% complete, gapless, phased diploid assembly of the Scenedesmus obliquus UTEX 3031 genome.</title>
        <authorList>
            <person name="Biondi T.C."/>
            <person name="Hanschen E.R."/>
            <person name="Kwon T."/>
            <person name="Eng W."/>
            <person name="Kruse C.P.S."/>
            <person name="Koehler S.I."/>
            <person name="Kunde Y."/>
            <person name="Gleasner C.D."/>
            <person name="You Mak K.T."/>
            <person name="Polle J."/>
            <person name="Hovde B.T."/>
            <person name="Starkenburg S.R."/>
        </authorList>
    </citation>
    <scope>NUCLEOTIDE SEQUENCE [LARGE SCALE GENOMIC DNA]</scope>
    <source>
        <strain evidence="12 13">DOE0152z</strain>
    </source>
</reference>
<feature type="compositionally biased region" description="Low complexity" evidence="10">
    <location>
        <begin position="174"/>
        <end position="188"/>
    </location>
</feature>
<feature type="region of interest" description="Disordered" evidence="10">
    <location>
        <begin position="173"/>
        <end position="195"/>
    </location>
</feature>
<evidence type="ECO:0000256" key="10">
    <source>
        <dbReference type="SAM" id="MobiDB-lite"/>
    </source>
</evidence>
<name>A0ABY8U3D4_TETOB</name>
<feature type="compositionally biased region" description="Polar residues" evidence="10">
    <location>
        <begin position="576"/>
        <end position="595"/>
    </location>
</feature>
<keyword evidence="6 7" id="KW-0505">Motor protein</keyword>
<evidence type="ECO:0000256" key="6">
    <source>
        <dbReference type="ARBA" id="ARBA00023175"/>
    </source>
</evidence>
<dbReference type="InterPro" id="IPR027640">
    <property type="entry name" value="Kinesin-like_fam"/>
</dbReference>
<comment type="similarity">
    <text evidence="7 8">Belongs to the TRAFAC class myosin-kinesin ATPase superfamily. Kinesin family.</text>
</comment>
<dbReference type="InterPro" id="IPR001752">
    <property type="entry name" value="Kinesin_motor_dom"/>
</dbReference>
<keyword evidence="5 9" id="KW-0175">Coiled coil</keyword>
<dbReference type="PROSITE" id="PS00411">
    <property type="entry name" value="KINESIN_MOTOR_1"/>
    <property type="match status" value="1"/>
</dbReference>
<feature type="region of interest" description="Disordered" evidence="10">
    <location>
        <begin position="784"/>
        <end position="837"/>
    </location>
</feature>
<evidence type="ECO:0000256" key="9">
    <source>
        <dbReference type="SAM" id="Coils"/>
    </source>
</evidence>
<dbReference type="InterPro" id="IPR019821">
    <property type="entry name" value="Kinesin_motor_CS"/>
</dbReference>
<sequence length="960" mass="102755">MAEDSKAIDFGGIQVCVRARPLNDREREGGFRNCISFDEATQQVVLSAVDRNTLLQLRGQTAKGYAFDRRYGPEHTSDNIYDDCVSHLVDNLFKGYNATVLAYGQTGSGKTLTMSGGKGIFGNSETGIIRRAAQHILAHVEAVQAKLKPGESISVRAYALELYNEELHDLSGKAQRQQGPAAAAAGPQDSEGGVRIAERPVGKDGRCIPEVVGVTMVEVADANSLVNFFAECFDNRAVAATKMNDRSSRSHAIYTVLINRTLVDVSEVGDKVRTVRVESRFNLVDLAGSERVKRSGVTGAAFKEAVHINGGLLALGNVIVALSGGHEDGPEGPEGDKAALLTTGGSGARSAAKKHIPYRDSKLTRLLQDSLGGSALTVLISCISSCEADFEETNSTLKYANRACRIKNSPLANKQLLLEEDLLPLLPANATASGNTMSMMQMQMLLAEHNKMKEAREKREAEKKEKEEKRMAELRALREAETKAPGFQRLRMAQYDELRKKLVSSHGGKLVKGEVISDDTLAGFKKRNPSEGEGSLSDGGPDGRPHYLRPTSAGAGRVASPVNGRSNRPASAARLYSNQRVRGSNAGSPWETPSPSGRPPLAPSASATTGGYSSAAYTVLAFNQPEADADLQQQQVAEAAEEPELVPVPPPQLLARFRVNQNDTLAVFRAVSTEDFADVASLLPPNTALPAADKMTYLLARLEVQNYSSEQLCAALDAVASGAVSIAAAVGPAVGCLMATFGTSLITDCIFDFEDPEQLAGVGLQQRLELWGLQIPHTSIRPALAAADRSAPAQPARAASPSPGEVTPRHSSFSQPSSSSPATGGRRSSAHSQLAPAGSLLSQQHSLPQQLQEQPQPQENVTCWSSADRLNVSIGLMYALCNLAKELGAAAGFCVPRPQLLRRWLQSGVKMKQVSPPTKLIYPPSAHDYTYYKSSTVAYFLVDEVKESLGKVLSMLKQAS</sequence>
<evidence type="ECO:0000313" key="12">
    <source>
        <dbReference type="EMBL" id="WIA14446.1"/>
    </source>
</evidence>
<feature type="binding site" evidence="7">
    <location>
        <begin position="104"/>
        <end position="111"/>
    </location>
    <ligand>
        <name>ATP</name>
        <dbReference type="ChEBI" id="CHEBI:30616"/>
    </ligand>
</feature>